<dbReference type="EMBL" id="JYNX01000034">
    <property type="protein sequence ID" value="KMO80204.1"/>
    <property type="molecule type" value="Genomic_DNA"/>
</dbReference>
<evidence type="ECO:0000313" key="2">
    <source>
        <dbReference type="EMBL" id="KMO80204.1"/>
    </source>
</evidence>
<reference evidence="2 3" key="1">
    <citation type="journal article" date="2015" name="Genome Biol. Evol.">
        <title>Characterization of Three Mycobacterium spp. with Potential Use in Bioremediation by Genome Sequencing and Comparative Genomics.</title>
        <authorList>
            <person name="Das S."/>
            <person name="Pettersson B.M."/>
            <person name="Behra P.R."/>
            <person name="Ramesh M."/>
            <person name="Dasgupta S."/>
            <person name="Bhattacharya A."/>
            <person name="Kirsebom L.A."/>
        </authorList>
    </citation>
    <scope>NUCLEOTIDE SEQUENCE [LARGE SCALE GENOMIC DNA]</scope>
    <source>
        <strain evidence="2 3">DSM 44219</strain>
    </source>
</reference>
<dbReference type="InterPro" id="IPR007138">
    <property type="entry name" value="ABM_dom"/>
</dbReference>
<proteinExistence type="predicted"/>
<gene>
    <name evidence="2" type="ORF">MCHUDSM44219_02367</name>
</gene>
<name>A0A0J6WCD1_MYCCU</name>
<dbReference type="InterPro" id="IPR011008">
    <property type="entry name" value="Dimeric_a/b-barrel"/>
</dbReference>
<dbReference type="Gene3D" id="3.30.70.100">
    <property type="match status" value="1"/>
</dbReference>
<feature type="domain" description="ABM" evidence="1">
    <location>
        <begin position="12"/>
        <end position="48"/>
    </location>
</feature>
<dbReference type="AlphaFoldDB" id="A0A0J6WCD1"/>
<dbReference type="OrthoDB" id="5244470at2"/>
<dbReference type="PATRIC" id="fig|1800.3.peg.2373"/>
<protein>
    <recommendedName>
        <fullName evidence="1">ABM domain-containing protein</fullName>
    </recommendedName>
</protein>
<evidence type="ECO:0000259" key="1">
    <source>
        <dbReference type="Pfam" id="PF03992"/>
    </source>
</evidence>
<dbReference type="RefSeq" id="WP_048418370.1">
    <property type="nucleotide sequence ID" value="NZ_JYNX01000034.1"/>
</dbReference>
<sequence>MADHDKTVATDIVVSAYYRVHPDYRQAFIDAVTPEMAAAQQMPGCVFYAETFLSALSSVVRTVRILDRQGMRYDVARMHLDDPRGRIG</sequence>
<keyword evidence="3" id="KW-1185">Reference proteome</keyword>
<dbReference type="Proteomes" id="UP000036176">
    <property type="component" value="Unassembled WGS sequence"/>
</dbReference>
<dbReference type="Pfam" id="PF03992">
    <property type="entry name" value="ABM"/>
    <property type="match status" value="1"/>
</dbReference>
<dbReference type="SUPFAM" id="SSF54909">
    <property type="entry name" value="Dimeric alpha+beta barrel"/>
    <property type="match status" value="1"/>
</dbReference>
<organism evidence="2 3">
    <name type="scientific">Mycolicibacterium chubuense</name>
    <name type="common">Mycobacterium chubuense</name>
    <dbReference type="NCBI Taxonomy" id="1800"/>
    <lineage>
        <taxon>Bacteria</taxon>
        <taxon>Bacillati</taxon>
        <taxon>Actinomycetota</taxon>
        <taxon>Actinomycetes</taxon>
        <taxon>Mycobacteriales</taxon>
        <taxon>Mycobacteriaceae</taxon>
        <taxon>Mycolicibacterium</taxon>
    </lineage>
</organism>
<accession>A0A0J6WCD1</accession>
<comment type="caution">
    <text evidence="2">The sequence shown here is derived from an EMBL/GenBank/DDBJ whole genome shotgun (WGS) entry which is preliminary data.</text>
</comment>
<evidence type="ECO:0000313" key="3">
    <source>
        <dbReference type="Proteomes" id="UP000036176"/>
    </source>
</evidence>